<organism evidence="2">
    <name type="scientific">Streptomyces sp. NBC_00008</name>
    <dbReference type="NCBI Taxonomy" id="2903610"/>
    <lineage>
        <taxon>Bacteria</taxon>
        <taxon>Bacillati</taxon>
        <taxon>Actinomycetota</taxon>
        <taxon>Actinomycetes</taxon>
        <taxon>Kitasatosporales</taxon>
        <taxon>Streptomycetaceae</taxon>
        <taxon>Streptomyces</taxon>
    </lineage>
</organism>
<evidence type="ECO:0000313" key="2">
    <source>
        <dbReference type="EMBL" id="WTW68604.1"/>
    </source>
</evidence>
<evidence type="ECO:0000256" key="1">
    <source>
        <dbReference type="SAM" id="MobiDB-lite"/>
    </source>
</evidence>
<proteinExistence type="predicted"/>
<feature type="region of interest" description="Disordered" evidence="1">
    <location>
        <begin position="65"/>
        <end position="84"/>
    </location>
</feature>
<name>A0AAU2VNF1_9ACTN</name>
<gene>
    <name evidence="2" type="ORF">OG398_10195</name>
</gene>
<sequence length="84" mass="9023">MPFEENIDGPPRLLPHREQGEALFAIHEAAPELLSEAGIDLFAVSAGEVRGSGFDLSRFRRFSRLPAAGNPAPPISPDDLQDAA</sequence>
<protein>
    <submittedName>
        <fullName evidence="2">Uncharacterized protein</fullName>
    </submittedName>
</protein>
<accession>A0AAU2VNF1</accession>
<dbReference type="AlphaFoldDB" id="A0AAU2VNF1"/>
<reference evidence="2" key="1">
    <citation type="submission" date="2022-10" db="EMBL/GenBank/DDBJ databases">
        <title>The complete genomes of actinobacterial strains from the NBC collection.</title>
        <authorList>
            <person name="Joergensen T.S."/>
            <person name="Alvarez Arevalo M."/>
            <person name="Sterndorff E.B."/>
            <person name="Faurdal D."/>
            <person name="Vuksanovic O."/>
            <person name="Mourched A.-S."/>
            <person name="Charusanti P."/>
            <person name="Shaw S."/>
            <person name="Blin K."/>
            <person name="Weber T."/>
        </authorList>
    </citation>
    <scope>NUCLEOTIDE SEQUENCE</scope>
    <source>
        <strain evidence="2">NBC_00008</strain>
    </source>
</reference>
<dbReference type="EMBL" id="CP108313">
    <property type="protein sequence ID" value="WTW68604.1"/>
    <property type="molecule type" value="Genomic_DNA"/>
</dbReference>